<protein>
    <submittedName>
        <fullName evidence="1">Transcription factor</fullName>
    </submittedName>
</protein>
<reference evidence="1 2" key="1">
    <citation type="submission" date="2015-10" db="EMBL/GenBank/DDBJ databases">
        <title>Conservation of the essential genome among Caulobacter and Brevundimonas species.</title>
        <authorList>
            <person name="Scott D."/>
            <person name="Ely B."/>
        </authorList>
    </citation>
    <scope>NUCLEOTIDE SEQUENCE [LARGE SCALE GENOMIC DNA]</scope>
    <source>
        <strain evidence="1 2">CB4</strain>
    </source>
</reference>
<dbReference type="Pfam" id="PF07704">
    <property type="entry name" value="PSK_trans_fac"/>
    <property type="match status" value="1"/>
</dbReference>
<proteinExistence type="predicted"/>
<dbReference type="AlphaFoldDB" id="A0A0P0NVS2"/>
<evidence type="ECO:0000313" key="1">
    <source>
        <dbReference type="EMBL" id="ALL12112.1"/>
    </source>
</evidence>
<dbReference type="OrthoDB" id="7191401at2"/>
<accession>A0A0P0NVS2</accession>
<name>A0A0P0NVS2_9CAUL</name>
<keyword evidence="2" id="KW-1185">Reference proteome</keyword>
<gene>
    <name evidence="1" type="ORF">AQ619_01355</name>
</gene>
<dbReference type="EMBL" id="CP013002">
    <property type="protein sequence ID" value="ALL12112.1"/>
    <property type="molecule type" value="Genomic_DNA"/>
</dbReference>
<dbReference type="Proteomes" id="UP000056905">
    <property type="component" value="Chromosome"/>
</dbReference>
<dbReference type="KEGG" id="chq:AQ619_01355"/>
<organism evidence="1 2">
    <name type="scientific">Caulobacter henricii</name>
    <dbReference type="NCBI Taxonomy" id="69395"/>
    <lineage>
        <taxon>Bacteria</taxon>
        <taxon>Pseudomonadati</taxon>
        <taxon>Pseudomonadota</taxon>
        <taxon>Alphaproteobacteria</taxon>
        <taxon>Caulobacterales</taxon>
        <taxon>Caulobacteraceae</taxon>
        <taxon>Caulobacter</taxon>
    </lineage>
</organism>
<dbReference type="STRING" id="69395.AQ619_01355"/>
<sequence>MGQEDTLYEAPLSVYTEVYTETDVGILIKNPDAERAVRELAELTGESLTTAVEIAVRERLAAKRREARPHRPRSAAEMDAITRKYLTPEALAGLLPPITKTDFDDLNEIPGYDGSET</sequence>
<dbReference type="InterPro" id="IPR011660">
    <property type="entry name" value="VapB-like"/>
</dbReference>
<evidence type="ECO:0000313" key="2">
    <source>
        <dbReference type="Proteomes" id="UP000056905"/>
    </source>
</evidence>